<feature type="domain" description="Ig-like" evidence="13">
    <location>
        <begin position="261"/>
        <end position="360"/>
    </location>
</feature>
<dbReference type="InterPro" id="IPR000483">
    <property type="entry name" value="Cys-rich_flank_reg_C"/>
</dbReference>
<evidence type="ECO:0000256" key="2">
    <source>
        <dbReference type="ARBA" id="ARBA00022614"/>
    </source>
</evidence>
<dbReference type="SMART" id="SM00082">
    <property type="entry name" value="LRRCT"/>
    <property type="match status" value="1"/>
</dbReference>
<dbReference type="AlphaFoldDB" id="A0A146LEI1"/>
<dbReference type="SMART" id="SM00369">
    <property type="entry name" value="LRR_TYP"/>
    <property type="match status" value="6"/>
</dbReference>
<keyword evidence="4 12" id="KW-0732">Signal</keyword>
<dbReference type="PANTHER" id="PTHR24369:SF210">
    <property type="entry name" value="CHAOPTIN-RELATED"/>
    <property type="match status" value="1"/>
</dbReference>
<evidence type="ECO:0000256" key="10">
    <source>
        <dbReference type="SAM" id="MobiDB-lite"/>
    </source>
</evidence>
<comment type="subcellular location">
    <subcellularLocation>
        <location evidence="1">Membrane</location>
        <topology evidence="1">Single-pass membrane protein</topology>
    </subcellularLocation>
</comment>
<evidence type="ECO:0000313" key="14">
    <source>
        <dbReference type="EMBL" id="JAQ05506.1"/>
    </source>
</evidence>
<evidence type="ECO:0000256" key="9">
    <source>
        <dbReference type="ARBA" id="ARBA00023180"/>
    </source>
</evidence>
<dbReference type="InterPro" id="IPR003598">
    <property type="entry name" value="Ig_sub2"/>
</dbReference>
<evidence type="ECO:0000256" key="8">
    <source>
        <dbReference type="ARBA" id="ARBA00023157"/>
    </source>
</evidence>
<dbReference type="EMBL" id="GDHC01013123">
    <property type="protein sequence ID" value="JAQ05506.1"/>
    <property type="molecule type" value="Transcribed_RNA"/>
</dbReference>
<dbReference type="InterPro" id="IPR032675">
    <property type="entry name" value="LRR_dom_sf"/>
</dbReference>
<dbReference type="InterPro" id="IPR013098">
    <property type="entry name" value="Ig_I-set"/>
</dbReference>
<feature type="chain" id="PRO_5007527133" evidence="12">
    <location>
        <begin position="19"/>
        <end position="593"/>
    </location>
</feature>
<keyword evidence="8" id="KW-1015">Disulfide bond</keyword>
<dbReference type="GO" id="GO:0005886">
    <property type="term" value="C:plasma membrane"/>
    <property type="evidence" value="ECO:0007669"/>
    <property type="project" value="TreeGrafter"/>
</dbReference>
<dbReference type="SMART" id="SM00408">
    <property type="entry name" value="IGc2"/>
    <property type="match status" value="1"/>
</dbReference>
<evidence type="ECO:0000256" key="6">
    <source>
        <dbReference type="ARBA" id="ARBA00022989"/>
    </source>
</evidence>
<accession>A0A146LEI1</accession>
<dbReference type="Gene3D" id="2.60.40.10">
    <property type="entry name" value="Immunoglobulins"/>
    <property type="match status" value="1"/>
</dbReference>
<dbReference type="InterPro" id="IPR001611">
    <property type="entry name" value="Leu-rich_rpt"/>
</dbReference>
<dbReference type="SMART" id="SM00409">
    <property type="entry name" value="IG"/>
    <property type="match status" value="1"/>
</dbReference>
<keyword evidence="7 11" id="KW-0472">Membrane</keyword>
<dbReference type="PROSITE" id="PS51450">
    <property type="entry name" value="LRR"/>
    <property type="match status" value="1"/>
</dbReference>
<evidence type="ECO:0000256" key="5">
    <source>
        <dbReference type="ARBA" id="ARBA00022737"/>
    </source>
</evidence>
<dbReference type="InterPro" id="IPR003591">
    <property type="entry name" value="Leu-rich_rpt_typical-subtyp"/>
</dbReference>
<dbReference type="Gene3D" id="3.80.10.10">
    <property type="entry name" value="Ribonuclease Inhibitor"/>
    <property type="match status" value="2"/>
</dbReference>
<sequence>MGLVHLVLASMVFRATLSGSDNCPQVCACKWKGGKQTVECTDRGLIMIPDGIDSATQVLDLSGNNLQILGREVFVRTGLLNVQRLYLRSSHLGQIDDKALTGLTNLVELDLSNNLLTSVPSGIFKDVPFLRDLILAKNPIQKIESHAFQPLPGLVKLDLSNCALQTISPKAFEGVELLEALKLNGNKLRELRPRTVDTISRLNGVELHDNPWYCDCHLREAKLWLMNKVPYTITPMCSGGPERIIHRTFSELDLEDFACKPTIRLDNRHIETGTGDNITLFCRVESTPEASVSWFGNNRLLINNSIINSYQRVYIVETGTFEKRSTLTITNAQETDSGEFYCIAENRAGNAEANFTLHVSYRMAGMASLGSTQIVGLSAALVILILFILMIILVLLVRLRRQPYSESKTPGQVEVVANGSVVQKPATPVSVETSTFAEKKEIASNFVQKPPRVMESPDYDMGPVIAPVNPVQFAAPISNPDLINDTREDPRPGSGEYSRVSDGLYPASVWEDGFLGRTPSMDACDRTPIVEQLEDYPPDYGLPIPGGAPPPSAKTLRVWQRGVPVLPPVNALKRVLSRNSPDEGYQEGCGTDV</sequence>
<keyword evidence="2" id="KW-0433">Leucine-rich repeat</keyword>
<dbReference type="PROSITE" id="PS50835">
    <property type="entry name" value="IG_LIKE"/>
    <property type="match status" value="1"/>
</dbReference>
<dbReference type="InterPro" id="IPR007110">
    <property type="entry name" value="Ig-like_dom"/>
</dbReference>
<dbReference type="PANTHER" id="PTHR24369">
    <property type="entry name" value="ANTIGEN BSP, PUTATIVE-RELATED"/>
    <property type="match status" value="1"/>
</dbReference>
<gene>
    <name evidence="14" type="primary">LRRC4</name>
    <name evidence="14" type="ORF">g.60722</name>
</gene>
<dbReference type="InterPro" id="IPR003599">
    <property type="entry name" value="Ig_sub"/>
</dbReference>
<protein>
    <submittedName>
        <fullName evidence="14">Leucine-rich repeat-containing protein 4</fullName>
    </submittedName>
</protein>
<evidence type="ECO:0000256" key="11">
    <source>
        <dbReference type="SAM" id="Phobius"/>
    </source>
</evidence>
<proteinExistence type="predicted"/>
<dbReference type="InterPro" id="IPR036179">
    <property type="entry name" value="Ig-like_dom_sf"/>
</dbReference>
<evidence type="ECO:0000256" key="1">
    <source>
        <dbReference type="ARBA" id="ARBA00004167"/>
    </source>
</evidence>
<evidence type="ECO:0000256" key="12">
    <source>
        <dbReference type="SAM" id="SignalP"/>
    </source>
</evidence>
<dbReference type="InterPro" id="IPR050541">
    <property type="entry name" value="LRR_TM_domain-containing"/>
</dbReference>
<keyword evidence="3 11" id="KW-0812">Transmembrane</keyword>
<feature type="transmembrane region" description="Helical" evidence="11">
    <location>
        <begin position="374"/>
        <end position="397"/>
    </location>
</feature>
<keyword evidence="5" id="KW-0677">Repeat</keyword>
<organism evidence="14">
    <name type="scientific">Lygus hesperus</name>
    <name type="common">Western plant bug</name>
    <dbReference type="NCBI Taxonomy" id="30085"/>
    <lineage>
        <taxon>Eukaryota</taxon>
        <taxon>Metazoa</taxon>
        <taxon>Ecdysozoa</taxon>
        <taxon>Arthropoda</taxon>
        <taxon>Hexapoda</taxon>
        <taxon>Insecta</taxon>
        <taxon>Pterygota</taxon>
        <taxon>Neoptera</taxon>
        <taxon>Paraneoptera</taxon>
        <taxon>Hemiptera</taxon>
        <taxon>Heteroptera</taxon>
        <taxon>Panheteroptera</taxon>
        <taxon>Cimicomorpha</taxon>
        <taxon>Miridae</taxon>
        <taxon>Mirini</taxon>
        <taxon>Lygus</taxon>
    </lineage>
</organism>
<name>A0A146LEI1_LYGHE</name>
<evidence type="ECO:0000259" key="13">
    <source>
        <dbReference type="PROSITE" id="PS50835"/>
    </source>
</evidence>
<dbReference type="Pfam" id="PF13855">
    <property type="entry name" value="LRR_8"/>
    <property type="match status" value="1"/>
</dbReference>
<reference evidence="14" key="1">
    <citation type="journal article" date="2016" name="Gigascience">
        <title>De novo construction of an expanded transcriptome assembly for the western tarnished plant bug, Lygus hesperus.</title>
        <authorList>
            <person name="Tassone E.E."/>
            <person name="Geib S.M."/>
            <person name="Hall B."/>
            <person name="Fabrick J.A."/>
            <person name="Brent C.S."/>
            <person name="Hull J.J."/>
        </authorList>
    </citation>
    <scope>NUCLEOTIDE SEQUENCE</scope>
</reference>
<dbReference type="InterPro" id="IPR013783">
    <property type="entry name" value="Ig-like_fold"/>
</dbReference>
<dbReference type="SUPFAM" id="SSF52058">
    <property type="entry name" value="L domain-like"/>
    <property type="match status" value="1"/>
</dbReference>
<feature type="signal peptide" evidence="12">
    <location>
        <begin position="1"/>
        <end position="18"/>
    </location>
</feature>
<dbReference type="Pfam" id="PF07679">
    <property type="entry name" value="I-set"/>
    <property type="match status" value="1"/>
</dbReference>
<evidence type="ECO:0000256" key="7">
    <source>
        <dbReference type="ARBA" id="ARBA00023136"/>
    </source>
</evidence>
<keyword evidence="9" id="KW-0325">Glycoprotein</keyword>
<evidence type="ECO:0000256" key="3">
    <source>
        <dbReference type="ARBA" id="ARBA00022692"/>
    </source>
</evidence>
<feature type="region of interest" description="Disordered" evidence="10">
    <location>
        <begin position="479"/>
        <end position="500"/>
    </location>
</feature>
<evidence type="ECO:0000256" key="4">
    <source>
        <dbReference type="ARBA" id="ARBA00022729"/>
    </source>
</evidence>
<dbReference type="FunFam" id="3.80.10.10:FF:000082">
    <property type="entry name" value="Leucine-rich repeat-containing 24"/>
    <property type="match status" value="1"/>
</dbReference>
<dbReference type="SUPFAM" id="SSF48726">
    <property type="entry name" value="Immunoglobulin"/>
    <property type="match status" value="1"/>
</dbReference>
<keyword evidence="6 11" id="KW-1133">Transmembrane helix</keyword>